<feature type="compositionally biased region" description="Polar residues" evidence="2">
    <location>
        <begin position="36"/>
        <end position="46"/>
    </location>
</feature>
<dbReference type="Proteomes" id="UP000631181">
    <property type="component" value="Unassembled WGS sequence"/>
</dbReference>
<evidence type="ECO:0000313" key="4">
    <source>
        <dbReference type="Proteomes" id="UP000631181"/>
    </source>
</evidence>
<keyword evidence="4" id="KW-1185">Reference proteome</keyword>
<sequence>MMASPHSRDRDVLARHNPPQSPFGRAREVSYEFDLDNSNFPTPSKRNATRPKPAFRTGTLAGAYRATSRASMSDDGAGLGLMGSPRRHHEYKTARSPPSDHFNFRDESLDIYQRTDYNRAATDYAPLNDWETHLDTHPIDRLGRTSPRLKGHDVDGPAFSEASFGNENSPRRRTSDYARDEQRLRRVTGQDMPVFSKAKVGARNALTADNLQRREDEEQLEPFENESEGGPSLNLPRTWGSRAGHRSEWLRNVSASTTSDPQGNKEAEGRTEPISRTSFNIEDDVAPPQLISQNASKPSFPSRSTLGKRTASLLSQDEIQEGKKSQVGSYQDAPQDAGVHVPNTPIVVYKNSSFGGSTAGARGGRDSQSLLRKLARTESPKVEQIQTPEPPKLFERRIYDKTPRVTGAWIDTPVAEKVSEIPHELTKDIVRPSDLSAPTQTTQSPSLEQRETEQYSTQQHSSLESHLKKEDLKPITEAPKQPLSTRLESNSTSQKSRGDKALVSRPNLPKSGLQTVIEEMNSGKEDLDLGDDTMESLQAIMEDQSELKSEEAEEVAYEQEVLKRLEVANKNGQGSVDIERLNDKLHSLAKNINEVKKGLNSLEEHVTRDAAMVSRSNSSQKADSRPPSLHLTEVPDQHAHEDGRIYASLPIPRLWKSFHNPERRRLTKLGWAIISILSWYIIELMMWDRYSHPLIAETCEGYCLRPDAPDFPFVTVTMLWRWSHLQSLLTPVITILLAFCKLLAQLMGLWDGYVDEPPQLSNIVGEIRVNGTPVSFPWLISPGQTVAPHPTSTTVQSVWTPRNEAPVSQTPAPWLDDQVSMDEDEYL</sequence>
<feature type="compositionally biased region" description="Basic and acidic residues" evidence="2">
    <location>
        <begin position="463"/>
        <end position="474"/>
    </location>
</feature>
<feature type="region of interest" description="Disordered" evidence="2">
    <location>
        <begin position="252"/>
        <end position="341"/>
    </location>
</feature>
<feature type="compositionally biased region" description="Polar residues" evidence="2">
    <location>
        <begin position="290"/>
        <end position="317"/>
    </location>
</feature>
<dbReference type="AlphaFoldDB" id="A0A8J8VYU9"/>
<feature type="compositionally biased region" description="Polar residues" evidence="2">
    <location>
        <begin position="436"/>
        <end position="447"/>
    </location>
</feature>
<feature type="compositionally biased region" description="Basic and acidic residues" evidence="2">
    <location>
        <begin position="169"/>
        <end position="184"/>
    </location>
</feature>
<reference evidence="3" key="1">
    <citation type="journal article" date="2020" name="Front. Microbiol.">
        <title>Gene regulatory networks of Penicillium echinulatum 2HH and Penicillium oxalicum 114-2 inferred by a computational biology approach.</title>
        <authorList>
            <person name="Lenz A.R."/>
            <person name="Galan-Vasquez E."/>
            <person name="Balbinot E."/>
            <person name="De Abreu F.P."/>
            <person name="De Oliveira N.S."/>
            <person name="Da Rosa L.O."/>
            <person name="De Avila E Silva S."/>
            <person name="Camassola M."/>
            <person name="Dillon A.J.P."/>
            <person name="Perez-Rueda E."/>
        </authorList>
    </citation>
    <scope>NUCLEOTIDE SEQUENCE</scope>
    <source>
        <strain evidence="3">S1M29</strain>
    </source>
</reference>
<evidence type="ECO:0000256" key="1">
    <source>
        <dbReference type="SAM" id="Coils"/>
    </source>
</evidence>
<comment type="caution">
    <text evidence="3">The sequence shown here is derived from an EMBL/GenBank/DDBJ whole genome shotgun (WGS) entry which is preliminary data.</text>
</comment>
<feature type="region of interest" description="Disordered" evidence="2">
    <location>
        <begin position="427"/>
        <end position="513"/>
    </location>
</feature>
<feature type="compositionally biased region" description="Polar residues" evidence="2">
    <location>
        <begin position="482"/>
        <end position="495"/>
    </location>
</feature>
<feature type="coiled-coil region" evidence="1">
    <location>
        <begin position="534"/>
        <end position="605"/>
    </location>
</feature>
<accession>A0A8J8VYU9</accession>
<feature type="compositionally biased region" description="Basic and acidic residues" evidence="2">
    <location>
        <begin position="263"/>
        <end position="273"/>
    </location>
</feature>
<feature type="compositionally biased region" description="Acidic residues" evidence="2">
    <location>
        <begin position="217"/>
        <end position="227"/>
    </location>
</feature>
<feature type="compositionally biased region" description="Basic and acidic residues" evidence="2">
    <location>
        <begin position="1"/>
        <end position="14"/>
    </location>
</feature>
<evidence type="ECO:0000256" key="2">
    <source>
        <dbReference type="SAM" id="MobiDB-lite"/>
    </source>
</evidence>
<feature type="region of interest" description="Disordered" evidence="2">
    <location>
        <begin position="787"/>
        <end position="815"/>
    </location>
</feature>
<feature type="compositionally biased region" description="Polar residues" evidence="2">
    <location>
        <begin position="253"/>
        <end position="262"/>
    </location>
</feature>
<feature type="region of interest" description="Disordered" evidence="2">
    <location>
        <begin position="139"/>
        <end position="240"/>
    </location>
</feature>
<dbReference type="EMBL" id="WIWV01000086">
    <property type="protein sequence ID" value="KAF7714389.1"/>
    <property type="molecule type" value="Genomic_DNA"/>
</dbReference>
<gene>
    <name evidence="3" type="ORF">PECM_008368</name>
</gene>
<proteinExistence type="predicted"/>
<protein>
    <submittedName>
        <fullName evidence="3">Uncharacterized protein</fullName>
    </submittedName>
</protein>
<keyword evidence="1" id="KW-0175">Coiled coil</keyword>
<feature type="region of interest" description="Disordered" evidence="2">
    <location>
        <begin position="1"/>
        <end position="76"/>
    </location>
</feature>
<feature type="compositionally biased region" description="Polar residues" evidence="2">
    <location>
        <begin position="790"/>
        <end position="811"/>
    </location>
</feature>
<organism evidence="3 4">
    <name type="scientific">Penicillium ucsense</name>
    <dbReference type="NCBI Taxonomy" id="2839758"/>
    <lineage>
        <taxon>Eukaryota</taxon>
        <taxon>Fungi</taxon>
        <taxon>Dikarya</taxon>
        <taxon>Ascomycota</taxon>
        <taxon>Pezizomycotina</taxon>
        <taxon>Eurotiomycetes</taxon>
        <taxon>Eurotiomycetidae</taxon>
        <taxon>Eurotiales</taxon>
        <taxon>Aspergillaceae</taxon>
        <taxon>Penicillium</taxon>
    </lineage>
</organism>
<dbReference type="OrthoDB" id="3439035at2759"/>
<evidence type="ECO:0000313" key="3">
    <source>
        <dbReference type="EMBL" id="KAF7714389.1"/>
    </source>
</evidence>
<name>A0A8J8VYU9_9EURO</name>